<dbReference type="Pfam" id="PF01019">
    <property type="entry name" value="G_glu_transpept"/>
    <property type="match status" value="2"/>
</dbReference>
<dbReference type="OrthoDB" id="2015213at2759"/>
<dbReference type="InterPro" id="IPR000101">
    <property type="entry name" value="GGT_peptidase"/>
</dbReference>
<organism evidence="2">
    <name type="scientific">Cyprideis torosa</name>
    <dbReference type="NCBI Taxonomy" id="163714"/>
    <lineage>
        <taxon>Eukaryota</taxon>
        <taxon>Metazoa</taxon>
        <taxon>Ecdysozoa</taxon>
        <taxon>Arthropoda</taxon>
        <taxon>Crustacea</taxon>
        <taxon>Oligostraca</taxon>
        <taxon>Ostracoda</taxon>
        <taxon>Podocopa</taxon>
        <taxon>Podocopida</taxon>
        <taxon>Cytherocopina</taxon>
        <taxon>Cytheroidea</taxon>
        <taxon>Cytherideidae</taxon>
        <taxon>Cyprideis</taxon>
    </lineage>
</organism>
<evidence type="ECO:0000313" key="2">
    <source>
        <dbReference type="EMBL" id="CAD7225921.1"/>
    </source>
</evidence>
<dbReference type="Gene3D" id="1.10.246.130">
    <property type="match status" value="1"/>
</dbReference>
<feature type="binding site" evidence="1">
    <location>
        <begin position="537"/>
        <end position="538"/>
    </location>
    <ligand>
        <name>L-glutamate</name>
        <dbReference type="ChEBI" id="CHEBI:29985"/>
    </ligand>
</feature>
<dbReference type="AlphaFoldDB" id="A0A7R8WB83"/>
<evidence type="ECO:0000256" key="1">
    <source>
        <dbReference type="PIRSR" id="PIRSR600101-2"/>
    </source>
</evidence>
<name>A0A7R8WB83_9CRUS</name>
<accession>A0A7R8WB83</accession>
<dbReference type="InterPro" id="IPR029055">
    <property type="entry name" value="Ntn_hydrolases_N"/>
</dbReference>
<dbReference type="PANTHER" id="PTHR11686:SF54">
    <property type="entry name" value="GLUTATHIONE HYDROLASE 7"/>
    <property type="match status" value="1"/>
</dbReference>
<dbReference type="EMBL" id="OB660692">
    <property type="protein sequence ID" value="CAD7225921.1"/>
    <property type="molecule type" value="Genomic_DNA"/>
</dbReference>
<dbReference type="GO" id="GO:0005886">
    <property type="term" value="C:plasma membrane"/>
    <property type="evidence" value="ECO:0007669"/>
    <property type="project" value="TreeGrafter"/>
</dbReference>
<dbReference type="SUPFAM" id="SSF56235">
    <property type="entry name" value="N-terminal nucleophile aminohydrolases (Ntn hydrolases)"/>
    <property type="match status" value="1"/>
</dbReference>
<protein>
    <submittedName>
        <fullName evidence="2">Uncharacterized protein</fullName>
    </submittedName>
</protein>
<dbReference type="PRINTS" id="PR01210">
    <property type="entry name" value="GGTRANSPTASE"/>
</dbReference>
<dbReference type="InterPro" id="IPR043138">
    <property type="entry name" value="GGT_lsub"/>
</dbReference>
<reference evidence="2" key="1">
    <citation type="submission" date="2020-11" db="EMBL/GenBank/DDBJ databases">
        <authorList>
            <person name="Tran Van P."/>
        </authorList>
    </citation>
    <scope>NUCLEOTIDE SEQUENCE</scope>
</reference>
<feature type="binding site" evidence="1">
    <location>
        <position position="206"/>
    </location>
    <ligand>
        <name>L-glutamate</name>
        <dbReference type="ChEBI" id="CHEBI:29985"/>
    </ligand>
</feature>
<dbReference type="GO" id="GO:0006751">
    <property type="term" value="P:glutathione catabolic process"/>
    <property type="evidence" value="ECO:0007669"/>
    <property type="project" value="InterPro"/>
</dbReference>
<proteinExistence type="predicted"/>
<dbReference type="PANTHER" id="PTHR11686">
    <property type="entry name" value="GAMMA GLUTAMYL TRANSPEPTIDASE"/>
    <property type="match status" value="1"/>
</dbReference>
<dbReference type="InterPro" id="IPR043137">
    <property type="entry name" value="GGT_ssub_C"/>
</dbReference>
<gene>
    <name evidence="2" type="ORF">CTOB1V02_LOCUS3849</name>
</gene>
<sequence length="655" mass="71298">MVVFQDCLFASSQPSPGLQFLTISFRIEPRWSADFDLNQGAQTAIITTHEEMKNDADLFQRFLQSHPRRLAAVQLGKETTGLIQKDASWYRNFSDGFQEFFGSGFHILILIFFIITVFNTAALIVSIIYGEPEVTPHGAVVSDHPTCSRIGKEALQRGGSAVDAAVAVAFCLSVVIPHTIGPGGGGFMLVHNHRKSDAMSRVINFREAAPLKFTNEMLLKQDGSADQTHGPVFIATPGFVAGLGKAHALDGVHLPRTVEAAINSFGWLNGIGLRSKATASPGSLLKRMSDSIVAKQRFSNPELASIYQVIASKGWQAFYNGTLGTGLLGGDVLKSALTMADLGNYSARLEKPLNISLSFGKTMLSSRAPSGGSASLLALGLLSYKGLKPELYCSVEAWHLILEAMKYSHVDFSRLGDPDFEPIVRNRTSVYLAPKMIQSEADHLSLAQAMAPKIKEPRMPEASFSVVTVADNNDQYVSLVSGLNEIFGSRIEHPAGAYFLNNANANFFPRVDNDTDIKKQNEQYDANFVAPGKRPLSTAAPVIVLSTSNVCGDRLITGGAKFDLVVQVLVNHFMLGRDLSESVKDERLHTIMASIAMSEDNYKPFNEYLRRKLKNLTHQIFPLKPPYPSINAILKDGDVLTAQADPRGGGGVSDY</sequence>
<dbReference type="Gene3D" id="3.60.20.40">
    <property type="match status" value="1"/>
</dbReference>
<dbReference type="GO" id="GO:0036374">
    <property type="term" value="F:glutathione hydrolase activity"/>
    <property type="evidence" value="ECO:0007669"/>
    <property type="project" value="InterPro"/>
</dbReference>